<dbReference type="AlphaFoldDB" id="A0A1X7PQC1"/>
<dbReference type="RefSeq" id="WP_244561826.1">
    <property type="nucleotide sequence ID" value="NZ_FXBL01000004.1"/>
</dbReference>
<dbReference type="InterPro" id="IPR035093">
    <property type="entry name" value="RelE/ParE_toxin_dom_sf"/>
</dbReference>
<dbReference type="Pfam" id="PF05016">
    <property type="entry name" value="ParE_toxin"/>
    <property type="match status" value="1"/>
</dbReference>
<keyword evidence="3" id="KW-1185">Reference proteome</keyword>
<dbReference type="Proteomes" id="UP000193083">
    <property type="component" value="Unassembled WGS sequence"/>
</dbReference>
<name>A0A1X7PQC1_9HYPH</name>
<dbReference type="Gene3D" id="3.30.2310.20">
    <property type="entry name" value="RelE-like"/>
    <property type="match status" value="1"/>
</dbReference>
<sequence>MRVVFTPRAIRHLEALHDHLCDEASERIANGYVGRIVSACQKLTLFPQRGTRRDEVLPGLRTVGFERRATIAFLVDGDLVLIEGIFHGGQDFESALRAGEFPPPEEG</sequence>
<gene>
    <name evidence="2" type="ORF">SAMN02982922_4803</name>
</gene>
<proteinExistence type="predicted"/>
<evidence type="ECO:0000256" key="1">
    <source>
        <dbReference type="ARBA" id="ARBA00022649"/>
    </source>
</evidence>
<protein>
    <submittedName>
        <fullName evidence="2">ParE toxin of type II toxin-antitoxin system, parDE</fullName>
    </submittedName>
</protein>
<keyword evidence="1" id="KW-1277">Toxin-antitoxin system</keyword>
<accession>A0A1X7PQC1</accession>
<evidence type="ECO:0000313" key="2">
    <source>
        <dbReference type="EMBL" id="SMH53235.1"/>
    </source>
</evidence>
<reference evidence="2 3" key="1">
    <citation type="submission" date="2017-04" db="EMBL/GenBank/DDBJ databases">
        <authorList>
            <person name="Afonso C.L."/>
            <person name="Miller P.J."/>
            <person name="Scott M.A."/>
            <person name="Spackman E."/>
            <person name="Goraichik I."/>
            <person name="Dimitrov K.M."/>
            <person name="Suarez D.L."/>
            <person name="Swayne D.E."/>
        </authorList>
    </citation>
    <scope>NUCLEOTIDE SEQUENCE [LARGE SCALE GENOMIC DNA]</scope>
    <source>
        <strain evidence="2 3">B5P</strain>
    </source>
</reference>
<organism evidence="2 3">
    <name type="scientific">Mesorhizobium australicum</name>
    <dbReference type="NCBI Taxonomy" id="536018"/>
    <lineage>
        <taxon>Bacteria</taxon>
        <taxon>Pseudomonadati</taxon>
        <taxon>Pseudomonadota</taxon>
        <taxon>Alphaproteobacteria</taxon>
        <taxon>Hyphomicrobiales</taxon>
        <taxon>Phyllobacteriaceae</taxon>
        <taxon>Mesorhizobium</taxon>
    </lineage>
</organism>
<dbReference type="EMBL" id="FXBL01000004">
    <property type="protein sequence ID" value="SMH53235.1"/>
    <property type="molecule type" value="Genomic_DNA"/>
</dbReference>
<evidence type="ECO:0000313" key="3">
    <source>
        <dbReference type="Proteomes" id="UP000193083"/>
    </source>
</evidence>
<dbReference type="InterPro" id="IPR007712">
    <property type="entry name" value="RelE/ParE_toxin"/>
</dbReference>